<dbReference type="RefSeq" id="WP_099152163.1">
    <property type="nucleotide sequence ID" value="NZ_PDUD01000025.1"/>
</dbReference>
<protein>
    <submittedName>
        <fullName evidence="6">Choline-sulfatase</fullName>
    </submittedName>
</protein>
<name>A0A2D0N870_FLAN2</name>
<evidence type="ECO:0000256" key="4">
    <source>
        <dbReference type="SAM" id="SignalP"/>
    </source>
</evidence>
<feature type="domain" description="Sulfatase N-terminal" evidence="5">
    <location>
        <begin position="41"/>
        <end position="395"/>
    </location>
</feature>
<keyword evidence="2" id="KW-0479">Metal-binding</keyword>
<dbReference type="PANTHER" id="PTHR45953">
    <property type="entry name" value="IDURONATE 2-SULFATASE"/>
    <property type="match status" value="1"/>
</dbReference>
<feature type="chain" id="PRO_5013107460" evidence="4">
    <location>
        <begin position="26"/>
        <end position="506"/>
    </location>
</feature>
<dbReference type="PANTHER" id="PTHR45953:SF1">
    <property type="entry name" value="IDURONATE 2-SULFATASE"/>
    <property type="match status" value="1"/>
</dbReference>
<accession>A0A2D0N870</accession>
<dbReference type="GO" id="GO:0008484">
    <property type="term" value="F:sulfuric ester hydrolase activity"/>
    <property type="evidence" value="ECO:0007669"/>
    <property type="project" value="TreeGrafter"/>
</dbReference>
<comment type="similarity">
    <text evidence="1">Belongs to the sulfatase family.</text>
</comment>
<feature type="signal peptide" evidence="4">
    <location>
        <begin position="1"/>
        <end position="25"/>
    </location>
</feature>
<comment type="caution">
    <text evidence="6">The sequence shown here is derived from an EMBL/GenBank/DDBJ whole genome shotgun (WGS) entry which is preliminary data.</text>
</comment>
<proteinExistence type="inferred from homology"/>
<evidence type="ECO:0000259" key="5">
    <source>
        <dbReference type="Pfam" id="PF00884"/>
    </source>
</evidence>
<dbReference type="Gene3D" id="3.40.720.10">
    <property type="entry name" value="Alkaline Phosphatase, subunit A"/>
    <property type="match status" value="1"/>
</dbReference>
<dbReference type="InterPro" id="IPR024607">
    <property type="entry name" value="Sulfatase_CS"/>
</dbReference>
<evidence type="ECO:0000313" key="7">
    <source>
        <dbReference type="Proteomes" id="UP000223913"/>
    </source>
</evidence>
<reference evidence="6 7" key="1">
    <citation type="submission" date="2017-10" db="EMBL/GenBank/DDBJ databases">
        <title>The draft genome sequence of Lewinella nigricans NBRC 102662.</title>
        <authorList>
            <person name="Wang K."/>
        </authorList>
    </citation>
    <scope>NUCLEOTIDE SEQUENCE [LARGE SCALE GENOMIC DNA]</scope>
    <source>
        <strain evidence="6 7">NBRC 102662</strain>
    </source>
</reference>
<evidence type="ECO:0000256" key="3">
    <source>
        <dbReference type="ARBA" id="ARBA00022801"/>
    </source>
</evidence>
<dbReference type="GO" id="GO:0005737">
    <property type="term" value="C:cytoplasm"/>
    <property type="evidence" value="ECO:0007669"/>
    <property type="project" value="TreeGrafter"/>
</dbReference>
<dbReference type="PROSITE" id="PS00523">
    <property type="entry name" value="SULFATASE_1"/>
    <property type="match status" value="1"/>
</dbReference>
<keyword evidence="4" id="KW-0732">Signal</keyword>
<dbReference type="PROSITE" id="PS51257">
    <property type="entry name" value="PROKAR_LIPOPROTEIN"/>
    <property type="match status" value="1"/>
</dbReference>
<evidence type="ECO:0000256" key="1">
    <source>
        <dbReference type="ARBA" id="ARBA00008779"/>
    </source>
</evidence>
<dbReference type="Proteomes" id="UP000223913">
    <property type="component" value="Unassembled WGS sequence"/>
</dbReference>
<dbReference type="AlphaFoldDB" id="A0A2D0N870"/>
<keyword evidence="3" id="KW-0378">Hydrolase</keyword>
<gene>
    <name evidence="6" type="ORF">CRP01_21535</name>
</gene>
<dbReference type="GO" id="GO:0046872">
    <property type="term" value="F:metal ion binding"/>
    <property type="evidence" value="ECO:0007669"/>
    <property type="project" value="UniProtKB-KW"/>
</dbReference>
<dbReference type="EMBL" id="PDUD01000025">
    <property type="protein sequence ID" value="PHN04590.1"/>
    <property type="molecule type" value="Genomic_DNA"/>
</dbReference>
<dbReference type="InterPro" id="IPR017850">
    <property type="entry name" value="Alkaline_phosphatase_core_sf"/>
</dbReference>
<keyword evidence="7" id="KW-1185">Reference proteome</keyword>
<evidence type="ECO:0000256" key="2">
    <source>
        <dbReference type="ARBA" id="ARBA00022723"/>
    </source>
</evidence>
<dbReference type="OrthoDB" id="9789742at2"/>
<dbReference type="InterPro" id="IPR000917">
    <property type="entry name" value="Sulfatase_N"/>
</dbReference>
<dbReference type="Pfam" id="PF00884">
    <property type="entry name" value="Sulfatase"/>
    <property type="match status" value="1"/>
</dbReference>
<dbReference type="SUPFAM" id="SSF53649">
    <property type="entry name" value="Alkaline phosphatase-like"/>
    <property type="match status" value="1"/>
</dbReference>
<evidence type="ECO:0000313" key="6">
    <source>
        <dbReference type="EMBL" id="PHN04590.1"/>
    </source>
</evidence>
<sequence>MLLNNKAFSSRALLLFLAVSSALFSACSSSDTASDSAPASPNVLLIFTDQQHIDMMSATGNPYLHTPNMDRLARRGVMFRNAYCTSPVCGPARSSIVTGRMPHETGVEWNGDSIRAEIQNVGELFRQAGYRTTWGGKWHLPESYPQRTKARHKFIRGFDLLPFKNPDDEPWMLGAETDPPLTRAVVDYLGEQDADQPFFLAVSYHNPHDICFYARKDGWVSKEDSLLEIRHYGFEYRLPDVVGTHPEAFAELPPLPPNHAIEEGEPEFITTKRHQHDEYGLETKLANQEFGPLEWRGYLNAYLRLTEMVDAEIGQVLDALEANGLDDNTIIVFTSDHGDGAAAHKWSAKLSLYREASMVPMLVSLPGTIPAQKVDERHLVSQIDIAPTLCDYAGIPVEVPFTGKSLRPILERSEADWRDYIIVELADYKPDPDRKGRMVRTDRFKYTTFTTGARNEQFFDLEKDPGETQSLIGDPAYEKEIEQHREMLRQWMEQTDDHYPLAATAE</sequence>
<organism evidence="6 7">
    <name type="scientific">Flavilitoribacter nigricans (strain ATCC 23147 / DSM 23189 / NBRC 102662 / NCIMB 1420 / SS-2)</name>
    <name type="common">Lewinella nigricans</name>
    <dbReference type="NCBI Taxonomy" id="1122177"/>
    <lineage>
        <taxon>Bacteria</taxon>
        <taxon>Pseudomonadati</taxon>
        <taxon>Bacteroidota</taxon>
        <taxon>Saprospiria</taxon>
        <taxon>Saprospirales</taxon>
        <taxon>Lewinellaceae</taxon>
        <taxon>Flavilitoribacter</taxon>
    </lineage>
</organism>